<dbReference type="KEGG" id="saes:HBH39_16545"/>
<gene>
    <name evidence="2" type="ORF">HBH39_16545</name>
</gene>
<name>A0A6G9QQE8_9GAMM</name>
<dbReference type="InterPro" id="IPR000836">
    <property type="entry name" value="PRTase_dom"/>
</dbReference>
<proteinExistence type="inferred from homology"/>
<dbReference type="PANTHER" id="PTHR47505:SF1">
    <property type="entry name" value="DNA UTILIZATION PROTEIN YHGH"/>
    <property type="match status" value="1"/>
</dbReference>
<dbReference type="InterPro" id="IPR051910">
    <property type="entry name" value="ComF/GntX_DNA_util-trans"/>
</dbReference>
<accession>A0A6G9QQE8</accession>
<comment type="similarity">
    <text evidence="1">Belongs to the ComF/GntX family.</text>
</comment>
<keyword evidence="3" id="KW-1185">Reference proteome</keyword>
<evidence type="ECO:0000313" key="3">
    <source>
        <dbReference type="Proteomes" id="UP000502608"/>
    </source>
</evidence>
<dbReference type="CDD" id="cd06223">
    <property type="entry name" value="PRTases_typeI"/>
    <property type="match status" value="1"/>
</dbReference>
<dbReference type="EMBL" id="CP050313">
    <property type="protein sequence ID" value="QIR16277.1"/>
    <property type="molecule type" value="Genomic_DNA"/>
</dbReference>
<protein>
    <submittedName>
        <fullName evidence="2">ComF family protein</fullName>
    </submittedName>
</protein>
<dbReference type="Gene3D" id="3.40.50.2020">
    <property type="match status" value="1"/>
</dbReference>
<evidence type="ECO:0000256" key="1">
    <source>
        <dbReference type="ARBA" id="ARBA00008007"/>
    </source>
</evidence>
<reference evidence="2 3" key="1">
    <citation type="submission" date="2020-03" db="EMBL/GenBank/DDBJ databases">
        <title>Complete genome sequence of Shewanella sp.</title>
        <authorList>
            <person name="Kim Y.-S."/>
            <person name="Kim S.-J."/>
            <person name="Jung H.-K."/>
            <person name="Kim K.-H."/>
        </authorList>
    </citation>
    <scope>NUCLEOTIDE SEQUENCE [LARGE SCALE GENOMIC DNA]</scope>
    <source>
        <strain evidence="2 3">PN3F2</strain>
    </source>
</reference>
<dbReference type="InterPro" id="IPR029057">
    <property type="entry name" value="PRTase-like"/>
</dbReference>
<dbReference type="AlphaFoldDB" id="A0A6G9QQE8"/>
<dbReference type="PANTHER" id="PTHR47505">
    <property type="entry name" value="DNA UTILIZATION PROTEIN YHGH"/>
    <property type="match status" value="1"/>
</dbReference>
<dbReference type="SUPFAM" id="SSF53271">
    <property type="entry name" value="PRTase-like"/>
    <property type="match status" value="1"/>
</dbReference>
<dbReference type="Proteomes" id="UP000502608">
    <property type="component" value="Chromosome"/>
</dbReference>
<evidence type="ECO:0000313" key="2">
    <source>
        <dbReference type="EMBL" id="QIR16277.1"/>
    </source>
</evidence>
<sequence>MNLSTLILPLVRGLQIIRLSLPNRCLLCQQRIEQQGYQQLFDQHVLTGLCQDCLISGLYQHDVCLGCAKPLTRLQPYCGQCMAIKPIKVIAPCSYHQGLGVVISAIKYQRQMAAVNVLADQLAQRILNLVSQQMIDLPQVLIPVPLHPNRLRHRGFNQAWIIAKRMSLILGIPLDDTLLIRVIDTASQAGLDGKQRRKNCYQAFALNHQAEANQQVHLRYQHVAIVDDVVTTGSTVNEIAALFATRHIACQVWCLARAEAPNLRD</sequence>
<organism evidence="2 3">
    <name type="scientific">Shewanella aestuarii</name>
    <dbReference type="NCBI Taxonomy" id="1028752"/>
    <lineage>
        <taxon>Bacteria</taxon>
        <taxon>Pseudomonadati</taxon>
        <taxon>Pseudomonadota</taxon>
        <taxon>Gammaproteobacteria</taxon>
        <taxon>Alteromonadales</taxon>
        <taxon>Shewanellaceae</taxon>
        <taxon>Shewanella</taxon>
    </lineage>
</organism>